<dbReference type="EC" id="2.7.8.-" evidence="11 12"/>
<keyword evidence="1 11" id="KW-1003">Cell membrane</keyword>
<protein>
    <recommendedName>
        <fullName evidence="11 12">Cardiolipin synthase</fullName>
        <shortName evidence="11">CL synthase</shortName>
        <ecNumber evidence="11 12">2.7.8.-</ecNumber>
    </recommendedName>
</protein>
<dbReference type="InterPro" id="IPR022924">
    <property type="entry name" value="Cardiolipin_synthase"/>
</dbReference>
<evidence type="ECO:0000256" key="3">
    <source>
        <dbReference type="ARBA" id="ARBA00022679"/>
    </source>
</evidence>
<dbReference type="GO" id="GO:0032049">
    <property type="term" value="P:cardiolipin biosynthetic process"/>
    <property type="evidence" value="ECO:0007669"/>
    <property type="project" value="UniProtKB-UniRule"/>
</dbReference>
<comment type="caution">
    <text evidence="14">The sequence shown here is derived from an EMBL/GenBank/DDBJ whole genome shotgun (WGS) entry which is preliminary data.</text>
</comment>
<dbReference type="SMART" id="SM00155">
    <property type="entry name" value="PLDc"/>
    <property type="match status" value="2"/>
</dbReference>
<dbReference type="HAMAP" id="MF_01916">
    <property type="entry name" value="Cardiolipin_synth_Cls"/>
    <property type="match status" value="1"/>
</dbReference>
<dbReference type="SUPFAM" id="SSF56024">
    <property type="entry name" value="Phospholipase D/nuclease"/>
    <property type="match status" value="2"/>
</dbReference>
<dbReference type="NCBIfam" id="TIGR04265">
    <property type="entry name" value="bac_cardiolipin"/>
    <property type="match status" value="1"/>
</dbReference>
<evidence type="ECO:0000256" key="10">
    <source>
        <dbReference type="ARBA" id="ARBA00023264"/>
    </source>
</evidence>
<dbReference type="PANTHER" id="PTHR21248:SF22">
    <property type="entry name" value="PHOSPHOLIPASE D"/>
    <property type="match status" value="1"/>
</dbReference>
<evidence type="ECO:0000256" key="11">
    <source>
        <dbReference type="HAMAP-Rule" id="MF_01916"/>
    </source>
</evidence>
<gene>
    <name evidence="14" type="primary">cls</name>
    <name evidence="14" type="ORF">PRECH8_03830</name>
</gene>
<keyword evidence="3 11" id="KW-0808">Transferase</keyword>
<reference evidence="14" key="1">
    <citation type="submission" date="2020-08" db="EMBL/GenBank/DDBJ databases">
        <authorList>
            <person name="Uke A."/>
            <person name="Chhe C."/>
            <person name="Baramee S."/>
            <person name="Kosugi A."/>
        </authorList>
    </citation>
    <scope>NUCLEOTIDE SEQUENCE</scope>
    <source>
        <strain evidence="14">DA-C8</strain>
    </source>
</reference>
<dbReference type="InterPro" id="IPR025202">
    <property type="entry name" value="PLD-like_dom"/>
</dbReference>
<feature type="transmembrane region" description="Helical" evidence="11">
    <location>
        <begin position="29"/>
        <end position="51"/>
    </location>
</feature>
<sequence>MIWLSLVLFLVILQIFVILIKEHREPYKLTAWLFVALIIPLFGFFIFWMAAGGHRKNMPSEDTVHGPRKTCSPLLQDLQQTPYTRLHRYIHSISVYPPAAARNTKIYVDGQSFYDDLLEDLEQAKEHIHMEFYIFRDDALGHRVAELLKRKAAEGVVVRCIIDGIGSLSYPKKKIDELIAGGIEVHVYMPAGMSILHKRLNYRNHRKIVVCDGRIGYWGGMNVGSEYMGDETKLGYWRDTQMRIAGDAVYGLQHTFLRDWVQVSGQNWKESDELLRGRFGFSGERPIEGRENHGLGGNLIQFITSGPNQAHHAIHALYYGMFTAAQSSIYVTTPYFIPDDGIKMALISAAKSGLDVRILIPGRPDSRLIKLATLSHLEELMREGVHVYEYQPGFIHAKMIIIDSLYATVGTANVDMRSFFSNFELNAMIYSKSLVKQLEKIFFEDLQHSEEIDYRAFASRSYWRRMKEAGARLLSPLL</sequence>
<reference evidence="14" key="2">
    <citation type="journal article" date="2021" name="Data Brief">
        <title>Draft genome sequence data of the facultative, thermophilic, xylanolytic bacterium Paenibacillus sp. strain DA-C8.</title>
        <authorList>
            <person name="Chhe C."/>
            <person name="Uke A."/>
            <person name="Baramee S."/>
            <person name="Ungkulpasvich U."/>
            <person name="Tachaapaikoon C."/>
            <person name="Pason P."/>
            <person name="Waeonukul R."/>
            <person name="Ratanakhanokchai K."/>
            <person name="Kosugi A."/>
        </authorList>
    </citation>
    <scope>NUCLEOTIDE SEQUENCE</scope>
    <source>
        <strain evidence="14">DA-C8</strain>
    </source>
</reference>
<dbReference type="PANTHER" id="PTHR21248">
    <property type="entry name" value="CARDIOLIPIN SYNTHASE"/>
    <property type="match status" value="1"/>
</dbReference>
<dbReference type="EMBL" id="BMAQ01000003">
    <property type="protein sequence ID" value="GFR37087.1"/>
    <property type="molecule type" value="Genomic_DNA"/>
</dbReference>
<dbReference type="CDD" id="cd09110">
    <property type="entry name" value="PLDc_CLS_1"/>
    <property type="match status" value="1"/>
</dbReference>
<evidence type="ECO:0000256" key="9">
    <source>
        <dbReference type="ARBA" id="ARBA00023209"/>
    </source>
</evidence>
<dbReference type="FunFam" id="3.30.870.10:FF:000014">
    <property type="entry name" value="Cardiolipin synthase"/>
    <property type="match status" value="1"/>
</dbReference>
<evidence type="ECO:0000256" key="5">
    <source>
        <dbReference type="ARBA" id="ARBA00022737"/>
    </source>
</evidence>
<evidence type="ECO:0000256" key="6">
    <source>
        <dbReference type="ARBA" id="ARBA00022989"/>
    </source>
</evidence>
<comment type="similarity">
    <text evidence="11">Belongs to the phospholipase D family. Cardiolipin synthase subfamily.</text>
</comment>
<evidence type="ECO:0000313" key="14">
    <source>
        <dbReference type="EMBL" id="GFR37087.1"/>
    </source>
</evidence>
<dbReference type="Proteomes" id="UP000654993">
    <property type="component" value="Unassembled WGS sequence"/>
</dbReference>
<dbReference type="InterPro" id="IPR001736">
    <property type="entry name" value="PLipase_D/transphosphatidylase"/>
</dbReference>
<feature type="active site" evidence="11">
    <location>
        <position position="403"/>
    </location>
</feature>
<evidence type="ECO:0000256" key="2">
    <source>
        <dbReference type="ARBA" id="ARBA00022516"/>
    </source>
</evidence>
<comment type="caution">
    <text evidence="11">Lacks conserved residue(s) required for the propagation of feature annotation.</text>
</comment>
<evidence type="ECO:0000259" key="13">
    <source>
        <dbReference type="PROSITE" id="PS50035"/>
    </source>
</evidence>
<keyword evidence="7 11" id="KW-0443">Lipid metabolism</keyword>
<dbReference type="CDD" id="cd09112">
    <property type="entry name" value="PLDc_CLS_2"/>
    <property type="match status" value="1"/>
</dbReference>
<feature type="active site" evidence="11">
    <location>
        <position position="396"/>
    </location>
</feature>
<dbReference type="AlphaFoldDB" id="A0A916VEC4"/>
<comment type="function">
    <text evidence="11">Catalyzes the reversible phosphatidyl group transfer from one phosphatidylglycerol molecule to another to form cardiolipin (CL) (diphosphatidylglycerol) and glycerol.</text>
</comment>
<keyword evidence="4 11" id="KW-0812">Transmembrane</keyword>
<keyword evidence="5" id="KW-0677">Repeat</keyword>
<keyword evidence="2 11" id="KW-0444">Lipid biosynthesis</keyword>
<feature type="domain" description="PLD phosphodiesterase" evidence="13">
    <location>
        <begin position="200"/>
        <end position="227"/>
    </location>
</feature>
<dbReference type="Pfam" id="PF13091">
    <property type="entry name" value="PLDc_2"/>
    <property type="match status" value="2"/>
</dbReference>
<comment type="catalytic activity">
    <reaction evidence="11">
        <text>2 a 1,2-diacyl-sn-glycero-3-phospho-(1'-sn-glycerol) = a cardiolipin + glycerol</text>
        <dbReference type="Rhea" id="RHEA:31451"/>
        <dbReference type="ChEBI" id="CHEBI:17754"/>
        <dbReference type="ChEBI" id="CHEBI:62237"/>
        <dbReference type="ChEBI" id="CHEBI:64716"/>
    </reaction>
</comment>
<keyword evidence="9 11" id="KW-0594">Phospholipid biosynthesis</keyword>
<evidence type="ECO:0000256" key="7">
    <source>
        <dbReference type="ARBA" id="ARBA00023098"/>
    </source>
</evidence>
<keyword evidence="6 11" id="KW-1133">Transmembrane helix</keyword>
<evidence type="ECO:0000256" key="12">
    <source>
        <dbReference type="NCBIfam" id="TIGR04265"/>
    </source>
</evidence>
<evidence type="ECO:0000256" key="1">
    <source>
        <dbReference type="ARBA" id="ARBA00022475"/>
    </source>
</evidence>
<keyword evidence="10 11" id="KW-1208">Phospholipid metabolism</keyword>
<feature type="active site" evidence="11">
    <location>
        <position position="207"/>
    </location>
</feature>
<dbReference type="GO" id="GO:0005886">
    <property type="term" value="C:plasma membrane"/>
    <property type="evidence" value="ECO:0007669"/>
    <property type="project" value="UniProtKB-SubCell"/>
</dbReference>
<proteinExistence type="inferred from homology"/>
<dbReference type="PROSITE" id="PS50035">
    <property type="entry name" value="PLD"/>
    <property type="match status" value="2"/>
</dbReference>
<dbReference type="GO" id="GO:0008808">
    <property type="term" value="F:cardiolipin synthase activity"/>
    <property type="evidence" value="ECO:0007669"/>
    <property type="project" value="UniProtKB-UniRule"/>
</dbReference>
<evidence type="ECO:0000256" key="8">
    <source>
        <dbReference type="ARBA" id="ARBA00023136"/>
    </source>
</evidence>
<evidence type="ECO:0000313" key="15">
    <source>
        <dbReference type="Proteomes" id="UP000654993"/>
    </source>
</evidence>
<dbReference type="RefSeq" id="WP_200965385.1">
    <property type="nucleotide sequence ID" value="NZ_BMAQ01000003.1"/>
</dbReference>
<dbReference type="InterPro" id="IPR030874">
    <property type="entry name" value="Cardiolipin_synth_Firmi"/>
</dbReference>
<feature type="domain" description="PLD phosphodiesterase" evidence="13">
    <location>
        <begin position="391"/>
        <end position="418"/>
    </location>
</feature>
<comment type="subcellular location">
    <subcellularLocation>
        <location evidence="11">Cell membrane</location>
        <topology evidence="11">Multi-pass membrane protein</topology>
    </subcellularLocation>
</comment>
<feature type="active site" evidence="11">
    <location>
        <position position="398"/>
    </location>
</feature>
<keyword evidence="8 11" id="KW-0472">Membrane</keyword>
<accession>A0A916VEC4</accession>
<feature type="active site" evidence="11">
    <location>
        <position position="212"/>
    </location>
</feature>
<organism evidence="14 15">
    <name type="scientific">Insulibacter thermoxylanivorax</name>
    <dbReference type="NCBI Taxonomy" id="2749268"/>
    <lineage>
        <taxon>Bacteria</taxon>
        <taxon>Bacillati</taxon>
        <taxon>Bacillota</taxon>
        <taxon>Bacilli</taxon>
        <taxon>Bacillales</taxon>
        <taxon>Paenibacillaceae</taxon>
        <taxon>Insulibacter</taxon>
    </lineage>
</organism>
<dbReference type="Gene3D" id="3.30.870.10">
    <property type="entry name" value="Endonuclease Chain A"/>
    <property type="match status" value="2"/>
</dbReference>
<name>A0A916VEC4_9BACL</name>
<keyword evidence="15" id="KW-1185">Reference proteome</keyword>
<evidence type="ECO:0000256" key="4">
    <source>
        <dbReference type="ARBA" id="ARBA00022692"/>
    </source>
</evidence>
<feature type="active site" evidence="11">
    <location>
        <position position="205"/>
    </location>
</feature>